<evidence type="ECO:0000313" key="11">
    <source>
        <dbReference type="EMBL" id="SHI80985.1"/>
    </source>
</evidence>
<dbReference type="InterPro" id="IPR008844">
    <property type="entry name" value="Spore_GerAC-like"/>
</dbReference>
<sequence>MKGLIKIIVTLLIIIILTLGTTGCWNRRELPALGIVMGVGIDKAEGTDKLEITAQIIKTSELKSSTPEEGGTGSGSSGAGAYWNVKNSGESMFSTVRGFTHRTSRKLYWPHNQIIIFGQSLAEQGIQEYLDFLLRDQETRLDVLMLVAEDKSSDILSVKSHLEKIPSVGISDLMDSQAANSQTSVIRLNQFVTRLMSPTTAPIAPIISVQGKADNKELAVSGTAVFKRDKLIGQMNKEETRGLLWVINEIKSGIIDIKCPDQEGTVSLEIINAKSKITSEIIDHKPYIKIDVKEEGNIGDQSCTASLVSPDAVAAIEEKENEAIKDEIESALSKAKKLNADVFGFGDILHKKHPKEWQEIKDDWDKIFPDLEVEILVEAKLRRSGNLGPPAAPPEKE</sequence>
<accession>A0A1M6E6E2</accession>
<comment type="similarity">
    <text evidence="2">Belongs to the GerABKC lipoprotein family.</text>
</comment>
<dbReference type="OrthoDB" id="9816067at2"/>
<evidence type="ECO:0000259" key="10">
    <source>
        <dbReference type="Pfam" id="PF25198"/>
    </source>
</evidence>
<evidence type="ECO:0000256" key="1">
    <source>
        <dbReference type="ARBA" id="ARBA00004635"/>
    </source>
</evidence>
<protein>
    <submittedName>
        <fullName evidence="11">Spore germination protein KC</fullName>
    </submittedName>
</protein>
<dbReference type="STRING" id="1121420.SAMN02746098_04677"/>
<dbReference type="Gene3D" id="3.30.300.210">
    <property type="entry name" value="Nutrient germinant receptor protein C, domain 3"/>
    <property type="match status" value="1"/>
</dbReference>
<keyword evidence="4" id="KW-0732">Signal</keyword>
<dbReference type="Pfam" id="PF25198">
    <property type="entry name" value="Spore_GerAC_N"/>
    <property type="match status" value="1"/>
</dbReference>
<evidence type="ECO:0000313" key="12">
    <source>
        <dbReference type="Proteomes" id="UP000183954"/>
    </source>
</evidence>
<dbReference type="AlphaFoldDB" id="A0A1M6E6E2"/>
<dbReference type="Pfam" id="PF05504">
    <property type="entry name" value="Spore_GerAC"/>
    <property type="match status" value="1"/>
</dbReference>
<dbReference type="InterPro" id="IPR038501">
    <property type="entry name" value="Spore_GerAC_C_sf"/>
</dbReference>
<dbReference type="PROSITE" id="PS51257">
    <property type="entry name" value="PROKAR_LIPOPROTEIN"/>
    <property type="match status" value="1"/>
</dbReference>
<feature type="coiled-coil region" evidence="8">
    <location>
        <begin position="314"/>
        <end position="341"/>
    </location>
</feature>
<dbReference type="InterPro" id="IPR057336">
    <property type="entry name" value="GerAC_N"/>
</dbReference>
<feature type="domain" description="Spore germination GerAC-like C-terminal" evidence="9">
    <location>
        <begin position="221"/>
        <end position="385"/>
    </location>
</feature>
<proteinExistence type="inferred from homology"/>
<dbReference type="EMBL" id="FQXJ01000026">
    <property type="protein sequence ID" value="SHI80985.1"/>
    <property type="molecule type" value="Genomic_DNA"/>
</dbReference>
<feature type="domain" description="Spore germination protein N-terminal" evidence="10">
    <location>
        <begin position="27"/>
        <end position="209"/>
    </location>
</feature>
<evidence type="ECO:0000256" key="2">
    <source>
        <dbReference type="ARBA" id="ARBA00007886"/>
    </source>
</evidence>
<dbReference type="GO" id="GO:0009847">
    <property type="term" value="P:spore germination"/>
    <property type="evidence" value="ECO:0007669"/>
    <property type="project" value="InterPro"/>
</dbReference>
<evidence type="ECO:0000256" key="4">
    <source>
        <dbReference type="ARBA" id="ARBA00022729"/>
    </source>
</evidence>
<evidence type="ECO:0000256" key="6">
    <source>
        <dbReference type="ARBA" id="ARBA00023139"/>
    </source>
</evidence>
<dbReference type="GO" id="GO:0016020">
    <property type="term" value="C:membrane"/>
    <property type="evidence" value="ECO:0007669"/>
    <property type="project" value="UniProtKB-SubCell"/>
</dbReference>
<gene>
    <name evidence="11" type="ORF">SAMN02746098_04677</name>
</gene>
<keyword evidence="8" id="KW-0175">Coiled coil</keyword>
<dbReference type="Proteomes" id="UP000183954">
    <property type="component" value="Unassembled WGS sequence"/>
</dbReference>
<keyword evidence="12" id="KW-1185">Reference proteome</keyword>
<dbReference type="PANTHER" id="PTHR35789:SF1">
    <property type="entry name" value="SPORE GERMINATION PROTEIN B3"/>
    <property type="match status" value="1"/>
</dbReference>
<dbReference type="RefSeq" id="WP_073032621.1">
    <property type="nucleotide sequence ID" value="NZ_FQXJ01000026.1"/>
</dbReference>
<comment type="subcellular location">
    <subcellularLocation>
        <location evidence="1">Membrane</location>
        <topology evidence="1">Lipid-anchor</topology>
    </subcellularLocation>
</comment>
<keyword evidence="5" id="KW-0472">Membrane</keyword>
<keyword evidence="3" id="KW-0309">Germination</keyword>
<evidence type="ECO:0000256" key="7">
    <source>
        <dbReference type="ARBA" id="ARBA00023288"/>
    </source>
</evidence>
<organism evidence="11 12">
    <name type="scientific">Desulfosporosinus lacus DSM 15449</name>
    <dbReference type="NCBI Taxonomy" id="1121420"/>
    <lineage>
        <taxon>Bacteria</taxon>
        <taxon>Bacillati</taxon>
        <taxon>Bacillota</taxon>
        <taxon>Clostridia</taxon>
        <taxon>Eubacteriales</taxon>
        <taxon>Desulfitobacteriaceae</taxon>
        <taxon>Desulfosporosinus</taxon>
    </lineage>
</organism>
<reference evidence="12" key="1">
    <citation type="submission" date="2016-11" db="EMBL/GenBank/DDBJ databases">
        <authorList>
            <person name="Varghese N."/>
            <person name="Submissions S."/>
        </authorList>
    </citation>
    <scope>NUCLEOTIDE SEQUENCE [LARGE SCALE GENOMIC DNA]</scope>
    <source>
        <strain evidence="12">DSM 15449</strain>
    </source>
</reference>
<name>A0A1M6E6E2_9FIRM</name>
<dbReference type="NCBIfam" id="TIGR02887">
    <property type="entry name" value="spore_ger_x_C"/>
    <property type="match status" value="1"/>
</dbReference>
<evidence type="ECO:0000256" key="3">
    <source>
        <dbReference type="ARBA" id="ARBA00022544"/>
    </source>
</evidence>
<keyword evidence="7" id="KW-0449">Lipoprotein</keyword>
<keyword evidence="6" id="KW-0564">Palmitate</keyword>
<dbReference type="InterPro" id="IPR046953">
    <property type="entry name" value="Spore_GerAC-like_C"/>
</dbReference>
<evidence type="ECO:0000256" key="8">
    <source>
        <dbReference type="SAM" id="Coils"/>
    </source>
</evidence>
<evidence type="ECO:0000259" key="9">
    <source>
        <dbReference type="Pfam" id="PF05504"/>
    </source>
</evidence>
<evidence type="ECO:0000256" key="5">
    <source>
        <dbReference type="ARBA" id="ARBA00023136"/>
    </source>
</evidence>
<dbReference type="PANTHER" id="PTHR35789">
    <property type="entry name" value="SPORE GERMINATION PROTEIN B3"/>
    <property type="match status" value="1"/>
</dbReference>